<dbReference type="GO" id="GO:0006606">
    <property type="term" value="P:protein import into nucleus"/>
    <property type="evidence" value="ECO:0007669"/>
    <property type="project" value="TreeGrafter"/>
</dbReference>
<dbReference type="InterPro" id="IPR011989">
    <property type="entry name" value="ARM-like"/>
</dbReference>
<dbReference type="SUPFAM" id="SSF48371">
    <property type="entry name" value="ARM repeat"/>
    <property type="match status" value="1"/>
</dbReference>
<evidence type="ECO:0000313" key="9">
    <source>
        <dbReference type="Proteomes" id="UP000789706"/>
    </source>
</evidence>
<dbReference type="InterPro" id="IPR013713">
    <property type="entry name" value="XPO2_central"/>
</dbReference>
<dbReference type="InterPro" id="IPR001494">
    <property type="entry name" value="Importin-beta_N"/>
</dbReference>
<keyword evidence="3" id="KW-0813">Transport</keyword>
<dbReference type="Gene3D" id="1.25.10.10">
    <property type="entry name" value="Leucine-rich Repeat Variant"/>
    <property type="match status" value="1"/>
</dbReference>
<evidence type="ECO:0000256" key="2">
    <source>
        <dbReference type="ARBA" id="ARBA00004496"/>
    </source>
</evidence>
<dbReference type="OrthoDB" id="760868at2759"/>
<evidence type="ECO:0000313" key="8">
    <source>
        <dbReference type="EMBL" id="CAG8536645.1"/>
    </source>
</evidence>
<dbReference type="GO" id="GO:0031267">
    <property type="term" value="F:small GTPase binding"/>
    <property type="evidence" value="ECO:0007669"/>
    <property type="project" value="InterPro"/>
</dbReference>
<dbReference type="Pfam" id="PF03810">
    <property type="entry name" value="IBN_N"/>
    <property type="match status" value="1"/>
</dbReference>
<proteinExistence type="predicted"/>
<evidence type="ECO:0000256" key="6">
    <source>
        <dbReference type="ARBA" id="ARBA00023242"/>
    </source>
</evidence>
<evidence type="ECO:0000256" key="1">
    <source>
        <dbReference type="ARBA" id="ARBA00004123"/>
    </source>
</evidence>
<organism evidence="8 9">
    <name type="scientific">Diversispora eburnea</name>
    <dbReference type="NCBI Taxonomy" id="1213867"/>
    <lineage>
        <taxon>Eukaryota</taxon>
        <taxon>Fungi</taxon>
        <taxon>Fungi incertae sedis</taxon>
        <taxon>Mucoromycota</taxon>
        <taxon>Glomeromycotina</taxon>
        <taxon>Glomeromycetes</taxon>
        <taxon>Diversisporales</taxon>
        <taxon>Diversisporaceae</taxon>
        <taxon>Diversispora</taxon>
    </lineage>
</organism>
<reference evidence="8" key="1">
    <citation type="submission" date="2021-06" db="EMBL/GenBank/DDBJ databases">
        <authorList>
            <person name="Kallberg Y."/>
            <person name="Tangrot J."/>
            <person name="Rosling A."/>
        </authorList>
    </citation>
    <scope>NUCLEOTIDE SEQUENCE</scope>
    <source>
        <strain evidence="8">AZ414A</strain>
    </source>
</reference>
<dbReference type="PANTHER" id="PTHR10997:SF18">
    <property type="entry name" value="D-IMPORTIN 7_RANBP7"/>
    <property type="match status" value="1"/>
</dbReference>
<dbReference type="GO" id="GO:0005635">
    <property type="term" value="C:nuclear envelope"/>
    <property type="evidence" value="ECO:0007669"/>
    <property type="project" value="TreeGrafter"/>
</dbReference>
<protein>
    <submittedName>
        <fullName evidence="8">10869_t:CDS:1</fullName>
    </submittedName>
</protein>
<gene>
    <name evidence="8" type="ORF">DEBURN_LOCUS6406</name>
</gene>
<keyword evidence="5" id="KW-0653">Protein transport</keyword>
<dbReference type="AlphaFoldDB" id="A0A9N9APV2"/>
<evidence type="ECO:0000256" key="5">
    <source>
        <dbReference type="ARBA" id="ARBA00022927"/>
    </source>
</evidence>
<dbReference type="PANTHER" id="PTHR10997">
    <property type="entry name" value="IMPORTIN-7, 8, 11"/>
    <property type="match status" value="1"/>
</dbReference>
<dbReference type="Proteomes" id="UP000789706">
    <property type="component" value="Unassembled WGS sequence"/>
</dbReference>
<evidence type="ECO:0000256" key="3">
    <source>
        <dbReference type="ARBA" id="ARBA00022448"/>
    </source>
</evidence>
<dbReference type="Pfam" id="PF08506">
    <property type="entry name" value="Cse1"/>
    <property type="match status" value="1"/>
</dbReference>
<keyword evidence="4" id="KW-0963">Cytoplasm</keyword>
<evidence type="ECO:0000259" key="7">
    <source>
        <dbReference type="PROSITE" id="PS50166"/>
    </source>
</evidence>
<comment type="subcellular location">
    <subcellularLocation>
        <location evidence="2">Cytoplasm</location>
    </subcellularLocation>
    <subcellularLocation>
        <location evidence="1">Nucleus</location>
    </subcellularLocation>
</comment>
<keyword evidence="6" id="KW-0539">Nucleus</keyword>
<feature type="domain" description="Importin N-terminal" evidence="7">
    <location>
        <begin position="24"/>
        <end position="66"/>
    </location>
</feature>
<dbReference type="EMBL" id="CAJVPK010000655">
    <property type="protein sequence ID" value="CAG8536645.1"/>
    <property type="molecule type" value="Genomic_DNA"/>
</dbReference>
<dbReference type="GO" id="GO:0005829">
    <property type="term" value="C:cytosol"/>
    <property type="evidence" value="ECO:0007669"/>
    <property type="project" value="TreeGrafter"/>
</dbReference>
<comment type="caution">
    <text evidence="8">The sequence shown here is derived from an EMBL/GenBank/DDBJ whole genome shotgun (WGS) entry which is preliminary data.</text>
</comment>
<keyword evidence="9" id="KW-1185">Reference proteome</keyword>
<accession>A0A9N9APV2</accession>
<evidence type="ECO:0000256" key="4">
    <source>
        <dbReference type="ARBA" id="ARBA00022490"/>
    </source>
</evidence>
<sequence length="855" mass="98611">MDFHTVYQLFSATYHSDQNLQKQAELQLKQIETNPGFISILLQILSSQESELGTRQANKEAFKRNIFHVLVTVPNVVRVQLLDSLGKVLSYDYPDKWQDFMSQVHDFLTNNNPNNVYIGLFALQQVIKVFQWRTKNRSNNEHIAEIIEKTFPIVLRISQGLINEISLDAAEMLRILIKIYSTATQYDLPAPLQNDNSLVPWVTLMLQLFEKPIPQEIIPNELDERQKFIWFRAQRWACRSLNRLFSRYGNPAQLPPSTKYGTFAENFILNFGPQILQTYLLQTERWIKKEIWLSDKILYFCSDFFKDAQTLVSQFLFPQLCFSDEDEELWVEDPVEYIHKKMDPLEDFTSPVSSAIAFLMDLAKHRKKHTFVNIMEFITAVLINYQNASPENKNPRSKDGALKMIGCLSDLILRKKYGVIHLMEGFLIMHVFPEFISEYPYLRARACDMLVKFNDIDFEHETTLATAFQGVTSCMNDTELPVKIQACLALQGLIHNETVRVALIPDLPIVMQKLLDLTNQIDSDTLSTVMEEFVEVFAKELGPFAVQLYFQNELAIPGKEDFEIADDLEIDDKTLAAAGVLKTISTLILSLESTPEVLERLENTLIPVVTFSLKNRISELYDDVFGIVDSCTFSTKKISPLMWEIFELIYKTFKGDNDETGIDYMEVFVHNSNLQSMIYDIIETVMKSDRLGEGDRSCACKLAESVLLNCRGYVDQLAFHYLPDLKNISGMSFKIHCIEIVINCLYYNPVLTLHNLEERGMTQSFFTLWFSYINKFSRVHDKKLVIVALCALIELPVEQLPHTLQAGWSQVLDGILEVFKSLPKAEEGDENVIDEDVKYLEFLAQEKRKSHMNHL</sequence>
<name>A0A9N9APV2_9GLOM</name>
<dbReference type="PROSITE" id="PS50166">
    <property type="entry name" value="IMPORTIN_B_NT"/>
    <property type="match status" value="1"/>
</dbReference>
<dbReference type="InterPro" id="IPR016024">
    <property type="entry name" value="ARM-type_fold"/>
</dbReference>